<comment type="caution">
    <text evidence="1">The sequence shown here is derived from an EMBL/GenBank/DDBJ whole genome shotgun (WGS) entry which is preliminary data.</text>
</comment>
<dbReference type="AlphaFoldDB" id="A0A3S5A108"/>
<organism evidence="1 2">
    <name type="scientific">Protopolystoma xenopodis</name>
    <dbReference type="NCBI Taxonomy" id="117903"/>
    <lineage>
        <taxon>Eukaryota</taxon>
        <taxon>Metazoa</taxon>
        <taxon>Spiralia</taxon>
        <taxon>Lophotrochozoa</taxon>
        <taxon>Platyhelminthes</taxon>
        <taxon>Monogenea</taxon>
        <taxon>Polyopisthocotylea</taxon>
        <taxon>Polystomatidea</taxon>
        <taxon>Polystomatidae</taxon>
        <taxon>Protopolystoma</taxon>
    </lineage>
</organism>
<protein>
    <submittedName>
        <fullName evidence="1">Uncharacterized protein</fullName>
    </submittedName>
</protein>
<dbReference type="EMBL" id="CAAALY010030379">
    <property type="protein sequence ID" value="VEL16917.1"/>
    <property type="molecule type" value="Genomic_DNA"/>
</dbReference>
<dbReference type="Proteomes" id="UP000784294">
    <property type="component" value="Unassembled WGS sequence"/>
</dbReference>
<name>A0A3S5A108_9PLAT</name>
<sequence length="112" mass="12440">MNFAFTLYTKRPPFDFDLVILDMSQGFNRSRNNLLFCSGLETIPADALGCYKVLTPAGLVVRMYHIPPGVLGSYVLAMFFNVDGKLSLPTFHPVTPAQGVKMPLRPSRFLVA</sequence>
<evidence type="ECO:0000313" key="2">
    <source>
        <dbReference type="Proteomes" id="UP000784294"/>
    </source>
</evidence>
<evidence type="ECO:0000313" key="1">
    <source>
        <dbReference type="EMBL" id="VEL16917.1"/>
    </source>
</evidence>
<proteinExistence type="predicted"/>
<gene>
    <name evidence="1" type="ORF">PXEA_LOCUS10357</name>
</gene>
<reference evidence="1" key="1">
    <citation type="submission" date="2018-11" db="EMBL/GenBank/DDBJ databases">
        <authorList>
            <consortium name="Pathogen Informatics"/>
        </authorList>
    </citation>
    <scope>NUCLEOTIDE SEQUENCE</scope>
</reference>
<accession>A0A3S5A108</accession>
<keyword evidence="2" id="KW-1185">Reference proteome</keyword>